<dbReference type="InterPro" id="IPR011576">
    <property type="entry name" value="Pyridox_Oxase_N"/>
</dbReference>
<evidence type="ECO:0000259" key="1">
    <source>
        <dbReference type="Pfam" id="PF01243"/>
    </source>
</evidence>
<gene>
    <name evidence="2" type="ORF">Asera_06620</name>
</gene>
<evidence type="ECO:0000313" key="2">
    <source>
        <dbReference type="EMBL" id="BCJ26554.1"/>
    </source>
</evidence>
<organism evidence="2 3">
    <name type="scientific">Actinocatenispora sera</name>
    <dbReference type="NCBI Taxonomy" id="390989"/>
    <lineage>
        <taxon>Bacteria</taxon>
        <taxon>Bacillati</taxon>
        <taxon>Actinomycetota</taxon>
        <taxon>Actinomycetes</taxon>
        <taxon>Micromonosporales</taxon>
        <taxon>Micromonosporaceae</taxon>
        <taxon>Actinocatenispora</taxon>
    </lineage>
</organism>
<reference evidence="2" key="1">
    <citation type="submission" date="2020-08" db="EMBL/GenBank/DDBJ databases">
        <title>Whole genome shotgun sequence of Actinocatenispora sera NBRC 101916.</title>
        <authorList>
            <person name="Komaki H."/>
            <person name="Tamura T."/>
        </authorList>
    </citation>
    <scope>NUCLEOTIDE SEQUENCE</scope>
    <source>
        <strain evidence="2">NBRC 101916</strain>
    </source>
</reference>
<accession>A0A810KU57</accession>
<dbReference type="SUPFAM" id="SSF50475">
    <property type="entry name" value="FMN-binding split barrel"/>
    <property type="match status" value="1"/>
</dbReference>
<dbReference type="Pfam" id="PF01243">
    <property type="entry name" value="PNPOx_N"/>
    <property type="match status" value="1"/>
</dbReference>
<proteinExistence type="predicted"/>
<dbReference type="InterPro" id="IPR012349">
    <property type="entry name" value="Split_barrel_FMN-bd"/>
</dbReference>
<name>A0A810KU57_9ACTN</name>
<keyword evidence="3" id="KW-1185">Reference proteome</keyword>
<dbReference type="EMBL" id="AP023354">
    <property type="protein sequence ID" value="BCJ26554.1"/>
    <property type="molecule type" value="Genomic_DNA"/>
</dbReference>
<dbReference type="Gene3D" id="2.30.110.10">
    <property type="entry name" value="Electron Transport, Fmn-binding Protein, Chain A"/>
    <property type="match status" value="1"/>
</dbReference>
<dbReference type="KEGG" id="aser:Asera_06620"/>
<sequence length="157" mass="16877">MVGMGDDPVRTARHIVDAQRYLVLATADRTGRPWSTPVYFAHDRYRTFYWVSSPAAAHSRNIETRPDVGGVVFDSAAPIGTGQGVYLAATAARVPATELAHALAVFSRRSLDHGGRAWTTADVGEAAGLVLYRAVADGYWMLAKDGAPDHRVPVALS</sequence>
<dbReference type="Proteomes" id="UP000680750">
    <property type="component" value="Chromosome"/>
</dbReference>
<dbReference type="AlphaFoldDB" id="A0A810KU57"/>
<feature type="domain" description="Pyridoxamine 5'-phosphate oxidase N-terminal" evidence="1">
    <location>
        <begin position="12"/>
        <end position="105"/>
    </location>
</feature>
<protein>
    <recommendedName>
        <fullName evidence="1">Pyridoxamine 5'-phosphate oxidase N-terminal domain-containing protein</fullName>
    </recommendedName>
</protein>
<evidence type="ECO:0000313" key="3">
    <source>
        <dbReference type="Proteomes" id="UP000680750"/>
    </source>
</evidence>